<comment type="caution">
    <text evidence="2">The sequence shown here is derived from an EMBL/GenBank/DDBJ whole genome shotgun (WGS) entry which is preliminary data.</text>
</comment>
<protein>
    <recommendedName>
        <fullName evidence="4">Spondin domain-containing protein</fullName>
    </recommendedName>
</protein>
<dbReference type="AlphaFoldDB" id="A0AAV4HYJ6"/>
<evidence type="ECO:0000313" key="3">
    <source>
        <dbReference type="Proteomes" id="UP000762676"/>
    </source>
</evidence>
<evidence type="ECO:0000313" key="2">
    <source>
        <dbReference type="EMBL" id="GFS03258.1"/>
    </source>
</evidence>
<dbReference type="EMBL" id="BMAT01002262">
    <property type="protein sequence ID" value="GFS03258.1"/>
    <property type="molecule type" value="Genomic_DNA"/>
</dbReference>
<keyword evidence="3" id="KW-1185">Reference proteome</keyword>
<evidence type="ECO:0000256" key="1">
    <source>
        <dbReference type="SAM" id="MobiDB-lite"/>
    </source>
</evidence>
<feature type="region of interest" description="Disordered" evidence="1">
    <location>
        <begin position="66"/>
        <end position="100"/>
    </location>
</feature>
<sequence length="100" mass="11384">MSENYYRVEWVREEGVWGDNYEGKALKASTETHPGYRSCFALHRCAGIFPGNPTLTSWGWKAPLLPSPNHESGTHETVKIQTIRNRSSGDDSIYKTQRPE</sequence>
<dbReference type="Proteomes" id="UP000762676">
    <property type="component" value="Unassembled WGS sequence"/>
</dbReference>
<proteinExistence type="predicted"/>
<gene>
    <name evidence="2" type="ORF">ElyMa_001145300</name>
</gene>
<feature type="compositionally biased region" description="Basic and acidic residues" evidence="1">
    <location>
        <begin position="87"/>
        <end position="100"/>
    </location>
</feature>
<reference evidence="2 3" key="1">
    <citation type="journal article" date="2021" name="Elife">
        <title>Chloroplast acquisition without the gene transfer in kleptoplastic sea slugs, Plakobranchus ocellatus.</title>
        <authorList>
            <person name="Maeda T."/>
            <person name="Takahashi S."/>
            <person name="Yoshida T."/>
            <person name="Shimamura S."/>
            <person name="Takaki Y."/>
            <person name="Nagai Y."/>
            <person name="Toyoda A."/>
            <person name="Suzuki Y."/>
            <person name="Arimoto A."/>
            <person name="Ishii H."/>
            <person name="Satoh N."/>
            <person name="Nishiyama T."/>
            <person name="Hasebe M."/>
            <person name="Maruyama T."/>
            <person name="Minagawa J."/>
            <person name="Obokata J."/>
            <person name="Shigenobu S."/>
        </authorList>
    </citation>
    <scope>NUCLEOTIDE SEQUENCE [LARGE SCALE GENOMIC DNA]</scope>
</reference>
<evidence type="ECO:0008006" key="4">
    <source>
        <dbReference type="Google" id="ProtNLM"/>
    </source>
</evidence>
<name>A0AAV4HYJ6_9GAST</name>
<accession>A0AAV4HYJ6</accession>
<organism evidence="2 3">
    <name type="scientific">Elysia marginata</name>
    <dbReference type="NCBI Taxonomy" id="1093978"/>
    <lineage>
        <taxon>Eukaryota</taxon>
        <taxon>Metazoa</taxon>
        <taxon>Spiralia</taxon>
        <taxon>Lophotrochozoa</taxon>
        <taxon>Mollusca</taxon>
        <taxon>Gastropoda</taxon>
        <taxon>Heterobranchia</taxon>
        <taxon>Euthyneura</taxon>
        <taxon>Panpulmonata</taxon>
        <taxon>Sacoglossa</taxon>
        <taxon>Placobranchoidea</taxon>
        <taxon>Plakobranchidae</taxon>
        <taxon>Elysia</taxon>
    </lineage>
</organism>